<dbReference type="InterPro" id="IPR036554">
    <property type="entry name" value="GHMP_kinase_C_sf"/>
</dbReference>
<feature type="domain" description="GHMP kinase C-terminal" evidence="11">
    <location>
        <begin position="202"/>
        <end position="278"/>
    </location>
</feature>
<dbReference type="GO" id="GO:0050515">
    <property type="term" value="F:4-(cytidine 5'-diphospho)-2-C-methyl-D-erythritol kinase activity"/>
    <property type="evidence" value="ECO:0007669"/>
    <property type="project" value="UniProtKB-UniRule"/>
</dbReference>
<reference evidence="13" key="1">
    <citation type="submission" date="2017-09" db="EMBL/GenBank/DDBJ databases">
        <title>Depth-based differentiation of microbial function through sediment-hosted aquifers and enrichment of novel symbionts in the deep terrestrial subsurface.</title>
        <authorList>
            <person name="Probst A.J."/>
            <person name="Ladd B."/>
            <person name="Jarett J.K."/>
            <person name="Geller-Mcgrath D.E."/>
            <person name="Sieber C.M.K."/>
            <person name="Emerson J.B."/>
            <person name="Anantharaman K."/>
            <person name="Thomas B.C."/>
            <person name="Malmstrom R."/>
            <person name="Stieglmeier M."/>
            <person name="Klingl A."/>
            <person name="Woyke T."/>
            <person name="Ryan C.M."/>
            <person name="Banfield J.F."/>
        </authorList>
    </citation>
    <scope>NUCLEOTIDE SEQUENCE [LARGE SCALE GENOMIC DNA]</scope>
</reference>
<feature type="domain" description="GHMP kinase N-terminal" evidence="10">
    <location>
        <begin position="65"/>
        <end position="139"/>
    </location>
</feature>
<feature type="active site" evidence="9">
    <location>
        <position position="9"/>
    </location>
</feature>
<dbReference type="InterPro" id="IPR004424">
    <property type="entry name" value="IspE"/>
</dbReference>
<dbReference type="InterPro" id="IPR006204">
    <property type="entry name" value="GHMP_kinase_N_dom"/>
</dbReference>
<dbReference type="SUPFAM" id="SSF55060">
    <property type="entry name" value="GHMP Kinase, C-terminal domain"/>
    <property type="match status" value="1"/>
</dbReference>
<evidence type="ECO:0000256" key="2">
    <source>
        <dbReference type="ARBA" id="ARBA00012052"/>
    </source>
</evidence>
<dbReference type="InterPro" id="IPR020568">
    <property type="entry name" value="Ribosomal_Su5_D2-typ_SF"/>
</dbReference>
<dbReference type="GO" id="GO:0016114">
    <property type="term" value="P:terpenoid biosynthetic process"/>
    <property type="evidence" value="ECO:0007669"/>
    <property type="project" value="UniProtKB-UniRule"/>
</dbReference>
<proteinExistence type="inferred from homology"/>
<dbReference type="EMBL" id="PFEB01000031">
    <property type="protein sequence ID" value="PJE60771.1"/>
    <property type="molecule type" value="Genomic_DNA"/>
</dbReference>
<evidence type="ECO:0000313" key="13">
    <source>
        <dbReference type="Proteomes" id="UP000231434"/>
    </source>
</evidence>
<evidence type="ECO:0000256" key="1">
    <source>
        <dbReference type="ARBA" id="ARBA00009684"/>
    </source>
</evidence>
<evidence type="ECO:0000256" key="8">
    <source>
        <dbReference type="ARBA" id="ARBA00032554"/>
    </source>
</evidence>
<evidence type="ECO:0000256" key="7">
    <source>
        <dbReference type="ARBA" id="ARBA00022840"/>
    </source>
</evidence>
<evidence type="ECO:0000256" key="3">
    <source>
        <dbReference type="ARBA" id="ARBA00017473"/>
    </source>
</evidence>
<comment type="caution">
    <text evidence="12">The sequence shown here is derived from an EMBL/GenBank/DDBJ whole genome shotgun (WGS) entry which is preliminary data.</text>
</comment>
<dbReference type="InterPro" id="IPR014721">
    <property type="entry name" value="Ribsml_uS5_D2-typ_fold_subgr"/>
</dbReference>
<dbReference type="PANTHER" id="PTHR43527">
    <property type="entry name" value="4-DIPHOSPHOCYTIDYL-2-C-METHYL-D-ERYTHRITOL KINASE, CHLOROPLASTIC"/>
    <property type="match status" value="1"/>
</dbReference>
<dbReference type="Pfam" id="PF00288">
    <property type="entry name" value="GHMP_kinases_N"/>
    <property type="match status" value="1"/>
</dbReference>
<evidence type="ECO:0000259" key="11">
    <source>
        <dbReference type="Pfam" id="PF08544"/>
    </source>
</evidence>
<keyword evidence="5 9" id="KW-0547">Nucleotide-binding</keyword>
<dbReference type="Proteomes" id="UP000231434">
    <property type="component" value="Unassembled WGS sequence"/>
</dbReference>
<dbReference type="InterPro" id="IPR013750">
    <property type="entry name" value="GHMP_kinase_C_dom"/>
</dbReference>
<dbReference type="Gene3D" id="3.30.230.10">
    <property type="match status" value="1"/>
</dbReference>
<evidence type="ECO:0000256" key="4">
    <source>
        <dbReference type="ARBA" id="ARBA00022679"/>
    </source>
</evidence>
<protein>
    <recommendedName>
        <fullName evidence="3 9">4-diphosphocytidyl-2-C-methyl-D-erythritol kinase</fullName>
        <shortName evidence="9">CMK</shortName>
        <ecNumber evidence="2 9">2.7.1.148</ecNumber>
    </recommendedName>
    <alternativeName>
        <fullName evidence="8 9">4-(cytidine-5'-diphospho)-2-C-methyl-D-erythritol kinase</fullName>
    </alternativeName>
</protein>
<dbReference type="SUPFAM" id="SSF54211">
    <property type="entry name" value="Ribosomal protein S5 domain 2-like"/>
    <property type="match status" value="1"/>
</dbReference>
<feature type="binding site" evidence="9">
    <location>
        <begin position="94"/>
        <end position="104"/>
    </location>
    <ligand>
        <name>ATP</name>
        <dbReference type="ChEBI" id="CHEBI:30616"/>
    </ligand>
</feature>
<evidence type="ECO:0000256" key="6">
    <source>
        <dbReference type="ARBA" id="ARBA00022777"/>
    </source>
</evidence>
<dbReference type="AlphaFoldDB" id="A0A2M8KLH9"/>
<keyword evidence="7 9" id="KW-0067">ATP-binding</keyword>
<evidence type="ECO:0000256" key="5">
    <source>
        <dbReference type="ARBA" id="ARBA00022741"/>
    </source>
</evidence>
<dbReference type="GO" id="GO:0005524">
    <property type="term" value="F:ATP binding"/>
    <property type="evidence" value="ECO:0007669"/>
    <property type="project" value="UniProtKB-UniRule"/>
</dbReference>
<dbReference type="PANTHER" id="PTHR43527:SF2">
    <property type="entry name" value="4-DIPHOSPHOCYTIDYL-2-C-METHYL-D-ERYTHRITOL KINASE, CHLOROPLASTIC"/>
    <property type="match status" value="1"/>
</dbReference>
<dbReference type="Gene3D" id="3.30.70.890">
    <property type="entry name" value="GHMP kinase, C-terminal domain"/>
    <property type="match status" value="1"/>
</dbReference>
<feature type="active site" evidence="9">
    <location>
        <position position="136"/>
    </location>
</feature>
<comment type="similarity">
    <text evidence="1 9">Belongs to the GHMP kinase family. IspE subfamily.</text>
</comment>
<dbReference type="EC" id="2.7.1.148" evidence="2 9"/>
<dbReference type="Pfam" id="PF08544">
    <property type="entry name" value="GHMP_kinases_C"/>
    <property type="match status" value="1"/>
</dbReference>
<gene>
    <name evidence="9 12" type="primary">ispE</name>
    <name evidence="12" type="ORF">COU86_02635</name>
</gene>
<comment type="pathway">
    <text evidence="9">Isoprenoid biosynthesis; isopentenyl diphosphate biosynthesis via DXP pathway; isopentenyl diphosphate from 1-deoxy-D-xylulose 5-phosphate: step 3/6.</text>
</comment>
<evidence type="ECO:0000313" key="12">
    <source>
        <dbReference type="EMBL" id="PJE60771.1"/>
    </source>
</evidence>
<dbReference type="NCBIfam" id="TIGR00154">
    <property type="entry name" value="ispE"/>
    <property type="match status" value="1"/>
</dbReference>
<name>A0A2M8KLH9_9BACT</name>
<comment type="function">
    <text evidence="9">Catalyzes the phosphorylation of the position 2 hydroxy group of 4-diphosphocytidyl-2C-methyl-D-erythritol.</text>
</comment>
<evidence type="ECO:0000259" key="10">
    <source>
        <dbReference type="Pfam" id="PF00288"/>
    </source>
</evidence>
<accession>A0A2M8KLH9</accession>
<keyword evidence="6 9" id="KW-0418">Kinase</keyword>
<keyword evidence="9" id="KW-0414">Isoprene biosynthesis</keyword>
<dbReference type="GO" id="GO:0019288">
    <property type="term" value="P:isopentenyl diphosphate biosynthetic process, methylerythritol 4-phosphate pathway"/>
    <property type="evidence" value="ECO:0007669"/>
    <property type="project" value="UniProtKB-UniRule"/>
</dbReference>
<evidence type="ECO:0000256" key="9">
    <source>
        <dbReference type="HAMAP-Rule" id="MF_00061"/>
    </source>
</evidence>
<sequence length="286" mass="32137">MINVKAWAKLNLNLHLMPKGLKNGYYPVKFINCEIDLHDKLFIKKIKNKIKIVSSDSELPTEKHNLIYKAAYLIKKFTNKKEFGAEIVLKKNIPVKSGLGGGSSDGAATLKGLLKLWQVKITNNQLFIIIRQLGKDAFYCFEGGLCHVKGDGSKITPLNYKLPRLWLIIIAPEISKPSTAWMYQSLDCTTIGRNLDKIKKLKKAILNKDKGAIYTNLHNDFENLAALKFPIIDQIKKELTAAGAKATLMAGSGLSVVGFFESKKEAIISYRKLKIKYKKIFYASTK</sequence>
<comment type="catalytic activity">
    <reaction evidence="9">
        <text>4-CDP-2-C-methyl-D-erythritol + ATP = 4-CDP-2-C-methyl-D-erythritol 2-phosphate + ADP + H(+)</text>
        <dbReference type="Rhea" id="RHEA:18437"/>
        <dbReference type="ChEBI" id="CHEBI:15378"/>
        <dbReference type="ChEBI" id="CHEBI:30616"/>
        <dbReference type="ChEBI" id="CHEBI:57823"/>
        <dbReference type="ChEBI" id="CHEBI:57919"/>
        <dbReference type="ChEBI" id="CHEBI:456216"/>
        <dbReference type="EC" id="2.7.1.148"/>
    </reaction>
</comment>
<keyword evidence="4 9" id="KW-0808">Transferase</keyword>
<dbReference type="UniPathway" id="UPA00056">
    <property type="reaction ID" value="UER00094"/>
</dbReference>
<dbReference type="PIRSF" id="PIRSF010376">
    <property type="entry name" value="IspE"/>
    <property type="match status" value="1"/>
</dbReference>
<dbReference type="HAMAP" id="MF_00061">
    <property type="entry name" value="IspE"/>
    <property type="match status" value="1"/>
</dbReference>
<organism evidence="12 13">
    <name type="scientific">Candidatus Roizmanbacteria bacterium CG10_big_fil_rev_8_21_14_0_10_36_26</name>
    <dbReference type="NCBI Taxonomy" id="1974851"/>
    <lineage>
        <taxon>Bacteria</taxon>
        <taxon>Candidatus Roizmaniibacteriota</taxon>
    </lineage>
</organism>